<sequence length="209" mass="24998">MEIFEYPYWKIEFTKIYITSCMNDKQDLILVEQFFKVKKKICPERITTFNISKTDFQVKYTDGGFFYCEVKSPKLVFNKIFNGYKHSTILSKLSDLQHTACKQFKKTNPQHIVPNILVWISRDFQLNWTDLESCFLGQITVKSQLIYDFKKSHFYQKATNDLGIIDYHIWLQANMNNTIYEETHFQVQNTKMSLQLIKLLQENIIKAQW</sequence>
<dbReference type="AlphaFoldDB" id="V6IG17"/>
<dbReference type="Proteomes" id="UP000018747">
    <property type="component" value="Unassembled WGS sequence"/>
</dbReference>
<reference evidence="1" key="1">
    <citation type="submission" date="2013-05" db="EMBL/GenBank/DDBJ databases">
        <authorList>
            <person name="Harkins D.M."/>
            <person name="Durkin A.S."/>
            <person name="Brinkac L.M."/>
            <person name="Haft D.H."/>
            <person name="Selengut J.D."/>
            <person name="Sanka R."/>
            <person name="DePew J."/>
            <person name="Purushe J."/>
            <person name="Hartskeerl R.A."/>
            <person name="Ahmed A."/>
            <person name="van der Linden H."/>
            <person name="Goris M.G.A."/>
            <person name="Vinetz J.M."/>
            <person name="Sutton G.G."/>
            <person name="Nierman W.C."/>
            <person name="Fouts D.E."/>
        </authorList>
    </citation>
    <scope>NUCLEOTIDE SEQUENCE [LARGE SCALE GENOMIC DNA]</scope>
    <source>
        <strain evidence="1">L 60</strain>
    </source>
</reference>
<evidence type="ECO:0000313" key="2">
    <source>
        <dbReference type="Proteomes" id="UP000018747"/>
    </source>
</evidence>
<proteinExistence type="predicted"/>
<dbReference type="EMBL" id="AHMT02000007">
    <property type="protein sequence ID" value="EQA64293.1"/>
    <property type="molecule type" value="Genomic_DNA"/>
</dbReference>
<comment type="caution">
    <text evidence="1">The sequence shown here is derived from an EMBL/GenBank/DDBJ whole genome shotgun (WGS) entry which is preliminary data.</text>
</comment>
<gene>
    <name evidence="1" type="ORF">LEP1GSC062_1888</name>
</gene>
<keyword evidence="2" id="KW-1185">Reference proteome</keyword>
<evidence type="ECO:0000313" key="1">
    <source>
        <dbReference type="EMBL" id="EQA64293.1"/>
    </source>
</evidence>
<organism evidence="1 2">
    <name type="scientific">Leptospira alexanderi serovar Manhao 3 str. L 60</name>
    <dbReference type="NCBI Taxonomy" id="1049759"/>
    <lineage>
        <taxon>Bacteria</taxon>
        <taxon>Pseudomonadati</taxon>
        <taxon>Spirochaetota</taxon>
        <taxon>Spirochaetia</taxon>
        <taxon>Leptospirales</taxon>
        <taxon>Leptospiraceae</taxon>
        <taxon>Leptospira</taxon>
    </lineage>
</organism>
<accession>V6IG17</accession>
<protein>
    <submittedName>
        <fullName evidence="1">Uncharacterized protein</fullName>
    </submittedName>
</protein>
<name>V6IG17_9LEPT</name>